<dbReference type="GO" id="GO:0019005">
    <property type="term" value="C:SCF ubiquitin ligase complex"/>
    <property type="evidence" value="ECO:0007669"/>
    <property type="project" value="TreeGrafter"/>
</dbReference>
<evidence type="ECO:0000313" key="2">
    <source>
        <dbReference type="Proteomes" id="UP000316476"/>
    </source>
</evidence>
<sequence length="406" mass="45385">MQAFWQWTIYLPGPVTGNVTRLKVMHTLITAMRLTAILVCCCLAADVPAQEAGQRGVIHSSDDDTSVVSLHYGGSDGLRRSAPESLEHIRQVEIDYGTTLTSDDVAFLSSLEGVSDIWIGGNLQSEYVTIESDLLPLSKLKHLENLFLCKRDMQDKDLAFVAELPEIQYLEFLADTNPWNEKGLAVTDDCANYLCHATTLRHLLIYWGDNLTDRFISEISQSLEHLEHLDVDSSRLTDNALQMLAQRCTKLKWLDVRSNLFTDKGVGHLANAKRLEMLWLQSESLSHQCIESVAGLVRLRHLELTVPTVTDGAVRTLANLPELEILALRQPPLTDEQFAMFENHPTLESAFINGRDLTEANVIRVIKTIPNLRHLNVGAKNWALQNAIYELMKGRQNASMSAKAGG</sequence>
<name>A0A5C6FIL7_9PLAN</name>
<reference evidence="1 2" key="1">
    <citation type="submission" date="2019-02" db="EMBL/GenBank/DDBJ databases">
        <title>Deep-cultivation of Planctomycetes and their phenomic and genomic characterization uncovers novel biology.</title>
        <authorList>
            <person name="Wiegand S."/>
            <person name="Jogler M."/>
            <person name="Boedeker C."/>
            <person name="Pinto D."/>
            <person name="Vollmers J."/>
            <person name="Rivas-Marin E."/>
            <person name="Kohn T."/>
            <person name="Peeters S.H."/>
            <person name="Heuer A."/>
            <person name="Rast P."/>
            <person name="Oberbeckmann S."/>
            <person name="Bunk B."/>
            <person name="Jeske O."/>
            <person name="Meyerdierks A."/>
            <person name="Storesund J.E."/>
            <person name="Kallscheuer N."/>
            <person name="Luecker S."/>
            <person name="Lage O.M."/>
            <person name="Pohl T."/>
            <person name="Merkel B.J."/>
            <person name="Hornburger P."/>
            <person name="Mueller R.-W."/>
            <person name="Bruemmer F."/>
            <person name="Labrenz M."/>
            <person name="Spormann A.M."/>
            <person name="Op Den Camp H."/>
            <person name="Overmann J."/>
            <person name="Amann R."/>
            <person name="Jetten M.S.M."/>
            <person name="Mascher T."/>
            <person name="Medema M.H."/>
            <person name="Devos D.P."/>
            <person name="Kaster A.-K."/>
            <person name="Ovreas L."/>
            <person name="Rohde M."/>
            <person name="Galperin M.Y."/>
            <person name="Jogler C."/>
        </authorList>
    </citation>
    <scope>NUCLEOTIDE SEQUENCE [LARGE SCALE GENOMIC DNA]</scope>
    <source>
        <strain evidence="1 2">V7</strain>
    </source>
</reference>
<dbReference type="AlphaFoldDB" id="A0A5C6FIL7"/>
<dbReference type="SUPFAM" id="SSF52047">
    <property type="entry name" value="RNI-like"/>
    <property type="match status" value="1"/>
</dbReference>
<dbReference type="PANTHER" id="PTHR13318">
    <property type="entry name" value="PARTNER OF PAIRED, ISOFORM B-RELATED"/>
    <property type="match status" value="1"/>
</dbReference>
<gene>
    <name evidence="1" type="ORF">V7x_56220</name>
</gene>
<dbReference type="GO" id="GO:0031146">
    <property type="term" value="P:SCF-dependent proteasomal ubiquitin-dependent protein catabolic process"/>
    <property type="evidence" value="ECO:0007669"/>
    <property type="project" value="TreeGrafter"/>
</dbReference>
<dbReference type="Proteomes" id="UP000316476">
    <property type="component" value="Unassembled WGS sequence"/>
</dbReference>
<dbReference type="Gene3D" id="3.80.10.10">
    <property type="entry name" value="Ribonuclease Inhibitor"/>
    <property type="match status" value="2"/>
</dbReference>
<dbReference type="InterPro" id="IPR032675">
    <property type="entry name" value="LRR_dom_sf"/>
</dbReference>
<protein>
    <submittedName>
        <fullName evidence="1">Leucine Rich repeats (2 copies)</fullName>
    </submittedName>
</protein>
<organism evidence="1 2">
    <name type="scientific">Crateriforma conspicua</name>
    <dbReference type="NCBI Taxonomy" id="2527996"/>
    <lineage>
        <taxon>Bacteria</taxon>
        <taxon>Pseudomonadati</taxon>
        <taxon>Planctomycetota</taxon>
        <taxon>Planctomycetia</taxon>
        <taxon>Planctomycetales</taxon>
        <taxon>Planctomycetaceae</taxon>
        <taxon>Crateriforma</taxon>
    </lineage>
</organism>
<accession>A0A5C6FIL7</accession>
<evidence type="ECO:0000313" key="1">
    <source>
        <dbReference type="EMBL" id="TWU59501.1"/>
    </source>
</evidence>
<comment type="caution">
    <text evidence="1">The sequence shown here is derived from an EMBL/GenBank/DDBJ whole genome shotgun (WGS) entry which is preliminary data.</text>
</comment>
<dbReference type="RefSeq" id="WP_146416614.1">
    <property type="nucleotide sequence ID" value="NZ_SJPZ01000012.1"/>
</dbReference>
<dbReference type="EMBL" id="SJPZ01000012">
    <property type="protein sequence ID" value="TWU59501.1"/>
    <property type="molecule type" value="Genomic_DNA"/>
</dbReference>
<dbReference type="OrthoDB" id="269606at2"/>
<proteinExistence type="predicted"/>
<dbReference type="PANTHER" id="PTHR13318:SF233">
    <property type="entry name" value="BACK DOMAIN-CONTAINING PROTEIN"/>
    <property type="match status" value="1"/>
</dbReference>